<reference evidence="4 5" key="1">
    <citation type="submission" date="2020-08" db="EMBL/GenBank/DDBJ databases">
        <title>Genome sequencing of Purple Non-Sulfur Bacteria from various extreme environments.</title>
        <authorList>
            <person name="Mayer M."/>
        </authorList>
    </citation>
    <scope>NUCLEOTIDE SEQUENCE [LARGE SCALE GENOMIC DNA]</scope>
    <source>
        <strain evidence="4 5">JA131</strain>
    </source>
</reference>
<keyword evidence="4" id="KW-0378">Hydrolase</keyword>
<dbReference type="InterPro" id="IPR036366">
    <property type="entry name" value="PGBDSf"/>
</dbReference>
<dbReference type="GO" id="GO:0003796">
    <property type="term" value="F:lysozyme activity"/>
    <property type="evidence" value="ECO:0007669"/>
    <property type="project" value="InterPro"/>
</dbReference>
<evidence type="ECO:0000313" key="5">
    <source>
        <dbReference type="Proteomes" id="UP000554286"/>
    </source>
</evidence>
<proteinExistence type="predicted"/>
<evidence type="ECO:0000256" key="2">
    <source>
        <dbReference type="ARBA" id="ARBA00022638"/>
    </source>
</evidence>
<evidence type="ECO:0000256" key="1">
    <source>
        <dbReference type="ARBA" id="ARBA00022529"/>
    </source>
</evidence>
<dbReference type="GO" id="GO:0042742">
    <property type="term" value="P:defense response to bacterium"/>
    <property type="evidence" value="ECO:0007669"/>
    <property type="project" value="UniProtKB-KW"/>
</dbReference>
<dbReference type="InterPro" id="IPR023347">
    <property type="entry name" value="Lysozyme_dom_sf"/>
</dbReference>
<evidence type="ECO:0000313" key="4">
    <source>
        <dbReference type="EMBL" id="MBB4267856.1"/>
    </source>
</evidence>
<gene>
    <name evidence="4" type="ORF">GGD89_003507</name>
</gene>
<dbReference type="RefSeq" id="WP_184047992.1">
    <property type="nucleotide sequence ID" value="NZ_JACIGK010000036.1"/>
</dbReference>
<evidence type="ECO:0000259" key="3">
    <source>
        <dbReference type="Pfam" id="PF01471"/>
    </source>
</evidence>
<keyword evidence="2" id="KW-0081">Bacteriolytic enzyme</keyword>
<organism evidence="4 5">
    <name type="scientific">Roseospira visakhapatnamensis</name>
    <dbReference type="NCBI Taxonomy" id="390880"/>
    <lineage>
        <taxon>Bacteria</taxon>
        <taxon>Pseudomonadati</taxon>
        <taxon>Pseudomonadota</taxon>
        <taxon>Alphaproteobacteria</taxon>
        <taxon>Rhodospirillales</taxon>
        <taxon>Rhodospirillaceae</taxon>
        <taxon>Roseospira</taxon>
    </lineage>
</organism>
<keyword evidence="5" id="KW-1185">Reference proteome</keyword>
<feature type="domain" description="Peptidoglycan binding-like" evidence="3">
    <location>
        <begin position="544"/>
        <end position="581"/>
    </location>
</feature>
<dbReference type="Gene3D" id="1.10.530.40">
    <property type="match status" value="1"/>
</dbReference>
<sequence length="892" mass="97219">MAEIIASLLNKPDARALVDLVQHWLPTVETDPQLGPVYDRFLTLTELRPGTQDENVVRRGLRWNLGPRLVPEEMARTPGSSPTYGYVSIRKKNTIHLNAALIRGFQTVAHDPAARKYIQGLILHELIHWVEVNDPDPGSRAIPLHRRSEDHGRKMERFFHGDPTDETHTPINPPVPQALNDAFLEAEALPLRKGPKVAKGGPDGVPRPGALLDSEAGASDRAILAFELAKDEPVLDITPALADADPDGNRFDTPDFAHLVVPDEGPMPFDARPFKVDHNTLDLFCRINDIEPDSANAVLFGLRGCDLHPPAGGSHQPMAATGMVSEAKYDHTARRCVLGVWDRSQKTVALFQGSTVPNLHEMRKQVGKCTDNGVSSRDANMLPTGCYRYVCGAHNEVWNAFRLFQTVVVLRSCENSRYALGDLWDRCAPGDNIHPTYHSGTVKFSSAGCQTVSGTFAENRHRGDWATFRQVAGLSKTNKASDVGRRFSYLLVTAREMRLMRLLIDRSGGSIADAALPAMVAHFGRLRFGASGDRVRALQRVLGVGIDGAFGPQTAMALIEAQKHNGLRVDGICTRETAEALGVPWAPGEAADATAQTGPANPVARAAAARDETLGLDLPLRRGDRNNPSVMRAQQLLNRMGAMIADDGDYGAATSRAVAEARNELGIAGSGDEINRLLAGALFDQPALHQRLSTEGGTFIGRQESGGRTYYERFTAHPHYPGVSSGITIGFGYDLQFIEEHELSNDWGAHLSPNDLQRLTAHCGKPGSKAAARALADIRIAFADSLSVYLNRTLPDKIAQTDATYPQTPTLPALCQTALVSLVLNRGTSLEVSDSRREMIDIWDGLSAGDLDGIPAHFEAMTKHWPNSEHLRQRRLLEAALFRRGLAGETGY</sequence>
<dbReference type="Proteomes" id="UP000554286">
    <property type="component" value="Unassembled WGS sequence"/>
</dbReference>
<dbReference type="GO" id="GO:0031640">
    <property type="term" value="P:killing of cells of another organism"/>
    <property type="evidence" value="ECO:0007669"/>
    <property type="project" value="UniProtKB-KW"/>
</dbReference>
<dbReference type="InterPro" id="IPR002477">
    <property type="entry name" value="Peptidoglycan-bd-like"/>
</dbReference>
<dbReference type="Pfam" id="PF01471">
    <property type="entry name" value="PG_binding_1"/>
    <property type="match status" value="1"/>
</dbReference>
<dbReference type="EMBL" id="JACIGK010000036">
    <property type="protein sequence ID" value="MBB4267856.1"/>
    <property type="molecule type" value="Genomic_DNA"/>
</dbReference>
<dbReference type="InterPro" id="IPR036365">
    <property type="entry name" value="PGBD-like_sf"/>
</dbReference>
<accession>A0A7W6RH21</accession>
<dbReference type="AlphaFoldDB" id="A0A7W6RH21"/>
<name>A0A7W6RH21_9PROT</name>
<dbReference type="Gene3D" id="1.10.101.10">
    <property type="entry name" value="PGBD-like superfamily/PGBD"/>
    <property type="match status" value="2"/>
</dbReference>
<comment type="caution">
    <text evidence="4">The sequence shown here is derived from an EMBL/GenBank/DDBJ whole genome shotgun (WGS) entry which is preliminary data.</text>
</comment>
<keyword evidence="1" id="KW-0929">Antimicrobial</keyword>
<protein>
    <submittedName>
        <fullName evidence="4">Peptidoglycan hydrolase-like protein with peptidoglycan-binding domain</fullName>
    </submittedName>
</protein>
<dbReference type="SUPFAM" id="SSF47090">
    <property type="entry name" value="PGBD-like"/>
    <property type="match status" value="1"/>
</dbReference>